<dbReference type="OrthoDB" id="9795329at2"/>
<dbReference type="SUPFAM" id="SSF52833">
    <property type="entry name" value="Thioredoxin-like"/>
    <property type="match status" value="1"/>
</dbReference>
<dbReference type="InterPro" id="IPR036282">
    <property type="entry name" value="Glutathione-S-Trfase_C_sf"/>
</dbReference>
<gene>
    <name evidence="2" type="ORF">SAMN06297251_101430</name>
</gene>
<dbReference type="AlphaFoldDB" id="A0A1W1YKW0"/>
<dbReference type="Proteomes" id="UP000192656">
    <property type="component" value="Unassembled WGS sequence"/>
</dbReference>
<dbReference type="GO" id="GO:0016740">
    <property type="term" value="F:transferase activity"/>
    <property type="evidence" value="ECO:0007669"/>
    <property type="project" value="UniProtKB-KW"/>
</dbReference>
<dbReference type="Pfam" id="PF13409">
    <property type="entry name" value="GST_N_2"/>
    <property type="match status" value="1"/>
</dbReference>
<name>A0A1W1YKW0_9HYPH</name>
<evidence type="ECO:0000313" key="3">
    <source>
        <dbReference type="Proteomes" id="UP000192656"/>
    </source>
</evidence>
<dbReference type="SFLD" id="SFLDG00358">
    <property type="entry name" value="Main_(cytGST)"/>
    <property type="match status" value="1"/>
</dbReference>
<reference evidence="2 3" key="1">
    <citation type="submission" date="2017-04" db="EMBL/GenBank/DDBJ databases">
        <authorList>
            <person name="Afonso C.L."/>
            <person name="Miller P.J."/>
            <person name="Scott M.A."/>
            <person name="Spackman E."/>
            <person name="Goraichik I."/>
            <person name="Dimitrov K.M."/>
            <person name="Suarez D.L."/>
            <person name="Swayne D.E."/>
        </authorList>
    </citation>
    <scope>NUCLEOTIDE SEQUENCE [LARGE SCALE GENOMIC DNA]</scope>
    <source>
        <strain evidence="2 3">CGMCC 1.10972</strain>
    </source>
</reference>
<dbReference type="Pfam" id="PF13410">
    <property type="entry name" value="GST_C_2"/>
    <property type="match status" value="1"/>
</dbReference>
<dbReference type="RefSeq" id="WP_084408297.1">
    <property type="nucleotide sequence ID" value="NZ_FWXR01000001.1"/>
</dbReference>
<dbReference type="InterPro" id="IPR050983">
    <property type="entry name" value="GST_Omega/HSP26"/>
</dbReference>
<dbReference type="GO" id="GO:0005737">
    <property type="term" value="C:cytoplasm"/>
    <property type="evidence" value="ECO:0007669"/>
    <property type="project" value="TreeGrafter"/>
</dbReference>
<dbReference type="CDD" id="cd03205">
    <property type="entry name" value="GST_C_6"/>
    <property type="match status" value="1"/>
</dbReference>
<dbReference type="SUPFAM" id="SSF47616">
    <property type="entry name" value="GST C-terminal domain-like"/>
    <property type="match status" value="1"/>
</dbReference>
<dbReference type="EMBL" id="FWXR01000001">
    <property type="protein sequence ID" value="SMC36817.1"/>
    <property type="molecule type" value="Genomic_DNA"/>
</dbReference>
<dbReference type="SFLD" id="SFLDS00019">
    <property type="entry name" value="Glutathione_Transferase_(cytos"/>
    <property type="match status" value="1"/>
</dbReference>
<dbReference type="InterPro" id="IPR036249">
    <property type="entry name" value="Thioredoxin-like_sf"/>
</dbReference>
<sequence>MRLLGSSASPFVAKVRMAAAICDIELSVDAIDTGNEPEALTSVNPLGKIPALVTEDGDAVFDSAVICEYLDRMSGNQLIPQTLVEYRKAKTFESVASGVVDALILCLYEVRFRPEEKRHSDWTDRQTRKADRGLAWLGEHLGELGDQPTIAHCALASLLGWIELRYADKLNEFPTLTAWADAFYAANPKLAETKPHL</sequence>
<dbReference type="STRING" id="937218.SAMN06297251_101430"/>
<feature type="domain" description="GST N-terminal" evidence="1">
    <location>
        <begin position="1"/>
        <end position="78"/>
    </location>
</feature>
<protein>
    <submittedName>
        <fullName evidence="2">Glutathione S-transferase</fullName>
    </submittedName>
</protein>
<dbReference type="Gene3D" id="1.20.1050.10">
    <property type="match status" value="1"/>
</dbReference>
<dbReference type="InterPro" id="IPR004045">
    <property type="entry name" value="Glutathione_S-Trfase_N"/>
</dbReference>
<evidence type="ECO:0000259" key="1">
    <source>
        <dbReference type="PROSITE" id="PS50404"/>
    </source>
</evidence>
<proteinExistence type="predicted"/>
<evidence type="ECO:0000313" key="2">
    <source>
        <dbReference type="EMBL" id="SMC36817.1"/>
    </source>
</evidence>
<accession>A0A1W1YKW0</accession>
<dbReference type="PANTHER" id="PTHR43968">
    <property type="match status" value="1"/>
</dbReference>
<dbReference type="PANTHER" id="PTHR43968:SF6">
    <property type="entry name" value="GLUTATHIONE S-TRANSFERASE OMEGA"/>
    <property type="match status" value="1"/>
</dbReference>
<dbReference type="Gene3D" id="3.40.30.10">
    <property type="entry name" value="Glutaredoxin"/>
    <property type="match status" value="1"/>
</dbReference>
<organism evidence="2 3">
    <name type="scientific">Fulvimarina manganoxydans</name>
    <dbReference type="NCBI Taxonomy" id="937218"/>
    <lineage>
        <taxon>Bacteria</taxon>
        <taxon>Pseudomonadati</taxon>
        <taxon>Pseudomonadota</taxon>
        <taxon>Alphaproteobacteria</taxon>
        <taxon>Hyphomicrobiales</taxon>
        <taxon>Aurantimonadaceae</taxon>
        <taxon>Fulvimarina</taxon>
    </lineage>
</organism>
<keyword evidence="3" id="KW-1185">Reference proteome</keyword>
<dbReference type="InterPro" id="IPR040079">
    <property type="entry name" value="Glutathione_S-Trfase"/>
</dbReference>
<keyword evidence="2" id="KW-0808">Transferase</keyword>
<dbReference type="PROSITE" id="PS50404">
    <property type="entry name" value="GST_NTER"/>
    <property type="match status" value="1"/>
</dbReference>